<sequence>MFRTRQFYSTVCDACGKTHEGYEHDWWIEETMAEEDAVDDDWQAYTGPDGTRRHRCPDHWGLTCTRCGAQAGPAPVDGLRTVGWEYGDDTLCPACANTPDDPPLTCTLLLVEAHCGGLYTVEARPDTDRQRDEIMQTCDQCGDTDWVTGDAATWGQLCRLLIGRAADGVEADYLMKVARQDGARYCPHAAPHMFDMLETRLREAERRYWVEDETGGDVMSDDASLRRSCDQGFVRAALEEHAARTNPGL</sequence>
<dbReference type="EMBL" id="QXGI01000001">
    <property type="protein sequence ID" value="RSX49801.1"/>
    <property type="molecule type" value="Genomic_DNA"/>
</dbReference>
<dbReference type="RefSeq" id="WP_126031313.1">
    <property type="nucleotide sequence ID" value="NZ_QXGI01000001.1"/>
</dbReference>
<accession>A0A430FAD7</accession>
<dbReference type="AlphaFoldDB" id="A0A430FAD7"/>
<gene>
    <name evidence="1" type="ORF">D2E22_0262</name>
</gene>
<dbReference type="Proteomes" id="UP000288052">
    <property type="component" value="Unassembled WGS sequence"/>
</dbReference>
<reference evidence="1 2" key="1">
    <citation type="submission" date="2018-09" db="EMBL/GenBank/DDBJ databases">
        <title>Characterization of the phylogenetic diversity of five novel species belonging to the genus Bifidobacterium.</title>
        <authorList>
            <person name="Lugli G.A."/>
            <person name="Duranti S."/>
            <person name="Milani C."/>
        </authorList>
    </citation>
    <scope>NUCLEOTIDE SEQUENCE [LARGE SCALE GENOMIC DNA]</scope>
    <source>
        <strain evidence="1 2">2020B</strain>
    </source>
</reference>
<evidence type="ECO:0000313" key="1">
    <source>
        <dbReference type="EMBL" id="RSX49801.1"/>
    </source>
</evidence>
<organism evidence="1 2">
    <name type="scientific">Bifidobacterium castoris</name>
    <dbReference type="NCBI Taxonomy" id="2306972"/>
    <lineage>
        <taxon>Bacteria</taxon>
        <taxon>Bacillati</taxon>
        <taxon>Actinomycetota</taxon>
        <taxon>Actinomycetes</taxon>
        <taxon>Bifidobacteriales</taxon>
        <taxon>Bifidobacteriaceae</taxon>
        <taxon>Bifidobacterium</taxon>
    </lineage>
</organism>
<protein>
    <submittedName>
        <fullName evidence="1">Uncharacterized protein</fullName>
    </submittedName>
</protein>
<name>A0A430FAD7_9BIFI</name>
<proteinExistence type="predicted"/>
<comment type="caution">
    <text evidence="1">The sequence shown here is derived from an EMBL/GenBank/DDBJ whole genome shotgun (WGS) entry which is preliminary data.</text>
</comment>
<evidence type="ECO:0000313" key="2">
    <source>
        <dbReference type="Proteomes" id="UP000288052"/>
    </source>
</evidence>
<keyword evidence="2" id="KW-1185">Reference proteome</keyword>
<dbReference type="OrthoDB" id="1094004at2"/>